<sequence length="176" mass="19043">MNHPQPQSAPLLMLKSASYFHHSINDESPYSVPRMNGRTAGYVSKIPAKLSSPLMPLCNPAQSPAICVVHIDGSSAKGATPLTDVALPRLELPLLPSTNLSKPTLPDPIPEAHHPAWSPRRPVALPAFARSLSRLRHCHRGSREKSSSVSLPRPSRLSSDTAASTSIFDNLARKRP</sequence>
<reference evidence="2 3" key="1">
    <citation type="submission" date="2019-04" db="EMBL/GenBank/DDBJ databases">
        <title>Comparative genomics and transcriptomics to analyze fruiting body development in filamentous ascomycetes.</title>
        <authorList>
            <consortium name="DOE Joint Genome Institute"/>
            <person name="Lutkenhaus R."/>
            <person name="Traeger S."/>
            <person name="Breuer J."/>
            <person name="Kuo A."/>
            <person name="Lipzen A."/>
            <person name="Pangilinan J."/>
            <person name="Dilworth D."/>
            <person name="Sandor L."/>
            <person name="Poggeler S."/>
            <person name="Barry K."/>
            <person name="Grigoriev I.V."/>
            <person name="Nowrousian M."/>
        </authorList>
    </citation>
    <scope>NUCLEOTIDE SEQUENCE [LARGE SCALE GENOMIC DNA]</scope>
    <source>
        <strain evidence="2 3">CBS 389.68</strain>
    </source>
</reference>
<keyword evidence="3" id="KW-1185">Reference proteome</keyword>
<protein>
    <submittedName>
        <fullName evidence="2">Uncharacterized protein</fullName>
    </submittedName>
</protein>
<proteinExistence type="predicted"/>
<dbReference type="EMBL" id="ML220120">
    <property type="protein sequence ID" value="TGZ81184.1"/>
    <property type="molecule type" value="Genomic_DNA"/>
</dbReference>
<evidence type="ECO:0000313" key="3">
    <source>
        <dbReference type="Proteomes" id="UP000298138"/>
    </source>
</evidence>
<feature type="compositionally biased region" description="Low complexity" evidence="1">
    <location>
        <begin position="147"/>
        <end position="159"/>
    </location>
</feature>
<evidence type="ECO:0000256" key="1">
    <source>
        <dbReference type="SAM" id="MobiDB-lite"/>
    </source>
</evidence>
<gene>
    <name evidence="2" type="ORF">EX30DRAFT_268792</name>
</gene>
<evidence type="ECO:0000313" key="2">
    <source>
        <dbReference type="EMBL" id="TGZ81184.1"/>
    </source>
</evidence>
<feature type="region of interest" description="Disordered" evidence="1">
    <location>
        <begin position="136"/>
        <end position="176"/>
    </location>
</feature>
<accession>A0A4S2MX76</accession>
<dbReference type="Proteomes" id="UP000298138">
    <property type="component" value="Unassembled WGS sequence"/>
</dbReference>
<dbReference type="AlphaFoldDB" id="A0A4S2MX76"/>
<dbReference type="InParanoid" id="A0A4S2MX76"/>
<name>A0A4S2MX76_9PEZI</name>
<organism evidence="2 3">
    <name type="scientific">Ascodesmis nigricans</name>
    <dbReference type="NCBI Taxonomy" id="341454"/>
    <lineage>
        <taxon>Eukaryota</taxon>
        <taxon>Fungi</taxon>
        <taxon>Dikarya</taxon>
        <taxon>Ascomycota</taxon>
        <taxon>Pezizomycotina</taxon>
        <taxon>Pezizomycetes</taxon>
        <taxon>Pezizales</taxon>
        <taxon>Ascodesmidaceae</taxon>
        <taxon>Ascodesmis</taxon>
    </lineage>
</organism>